<dbReference type="Gene3D" id="3.30.200.20">
    <property type="entry name" value="Phosphorylase Kinase, domain 1"/>
    <property type="match status" value="1"/>
</dbReference>
<evidence type="ECO:0000313" key="1">
    <source>
        <dbReference type="EMBL" id="MCT2588999.1"/>
    </source>
</evidence>
<organism evidence="1 2">
    <name type="scientific">Streptomyces gossypii</name>
    <dbReference type="NCBI Taxonomy" id="2883101"/>
    <lineage>
        <taxon>Bacteria</taxon>
        <taxon>Bacillati</taxon>
        <taxon>Actinomycetota</taxon>
        <taxon>Actinomycetes</taxon>
        <taxon>Kitasatosporales</taxon>
        <taxon>Streptomycetaceae</taxon>
        <taxon>Streptomyces</taxon>
    </lineage>
</organism>
<evidence type="ECO:0008006" key="3">
    <source>
        <dbReference type="Google" id="ProtNLM"/>
    </source>
</evidence>
<evidence type="ECO:0000313" key="2">
    <source>
        <dbReference type="Proteomes" id="UP001156389"/>
    </source>
</evidence>
<gene>
    <name evidence="1" type="ORF">LHJ74_03455</name>
</gene>
<dbReference type="InterPro" id="IPR011009">
    <property type="entry name" value="Kinase-like_dom_sf"/>
</dbReference>
<name>A0ABT2JP04_9ACTN</name>
<dbReference type="RefSeq" id="WP_260215985.1">
    <property type="nucleotide sequence ID" value="NZ_JAJAGO010000002.1"/>
</dbReference>
<keyword evidence="2" id="KW-1185">Reference proteome</keyword>
<reference evidence="1 2" key="1">
    <citation type="submission" date="2021-10" db="EMBL/GenBank/DDBJ databases">
        <title>Streptomyces gossypii sp. nov., isolated from soil collected from cotton field.</title>
        <authorList>
            <person name="Ge X."/>
            <person name="Chen X."/>
            <person name="Liu W."/>
        </authorList>
    </citation>
    <scope>NUCLEOTIDE SEQUENCE [LARGE SCALE GENOMIC DNA]</scope>
    <source>
        <strain evidence="1 2">N2-109</strain>
    </source>
</reference>
<accession>A0ABT2JP04</accession>
<dbReference type="EMBL" id="JAJAGO010000002">
    <property type="protein sequence ID" value="MCT2588999.1"/>
    <property type="molecule type" value="Genomic_DNA"/>
</dbReference>
<proteinExistence type="predicted"/>
<protein>
    <recommendedName>
        <fullName evidence="3">Aminoglycoside phosphotransferase domain-containing protein</fullName>
    </recommendedName>
</protein>
<dbReference type="SUPFAM" id="SSF56112">
    <property type="entry name" value="Protein kinase-like (PK-like)"/>
    <property type="match status" value="1"/>
</dbReference>
<sequence>MSGPLLRAAARLLDTATLCDPVELVGGRRTTVLRCRTDAGRTVVVKAFGEDDEGRRSFAAEAAGLSLRLAGPELLAVDEDLAMVVMADLGDAPTLADVLLGDDPRTATAGLLALARGLGRLAAASVGRRGDLARLFARYGASGGEGGGPWIAEDADAFPARLTEAGITLPPLDAKLDAQPADPLRVELGWVTAGLTSGHHRPVFTPGDTCPDNNLLTADGLRLIDFEGACFQSVFLTAAYCRMPFSSCWCVFRLPDGLAEEIEQTYRAEVVAVYPELRQDAVWEAGMRDAVAAWTLSATVHLLPHAVREEKLMHPTRRPVPTGRELLRHRWEAASTLPGLPAFTDAMRRLLALAHTDWQAGPLPLYPAFRGDGA</sequence>
<comment type="caution">
    <text evidence="1">The sequence shown here is derived from an EMBL/GenBank/DDBJ whole genome shotgun (WGS) entry which is preliminary data.</text>
</comment>
<dbReference type="Proteomes" id="UP001156389">
    <property type="component" value="Unassembled WGS sequence"/>
</dbReference>